<organism evidence="2 3">
    <name type="scientific">Neurospora crassa (strain ATCC 24698 / 74-OR23-1A / CBS 708.71 / DSM 1257 / FGSC 987)</name>
    <dbReference type="NCBI Taxonomy" id="367110"/>
    <lineage>
        <taxon>Eukaryota</taxon>
        <taxon>Fungi</taxon>
        <taxon>Dikarya</taxon>
        <taxon>Ascomycota</taxon>
        <taxon>Pezizomycotina</taxon>
        <taxon>Sordariomycetes</taxon>
        <taxon>Sordariomycetidae</taxon>
        <taxon>Sordariales</taxon>
        <taxon>Sordariaceae</taxon>
        <taxon>Neurospora</taxon>
    </lineage>
</organism>
<accession>Q1K7N9</accession>
<dbReference type="GeneID" id="3877427"/>
<dbReference type="EMBL" id="CM002240">
    <property type="protein sequence ID" value="EAA32027.1"/>
    <property type="molecule type" value="Genomic_DNA"/>
</dbReference>
<dbReference type="VEuPathDB" id="FungiDB:NCU04107"/>
<evidence type="ECO:0000256" key="1">
    <source>
        <dbReference type="SAM" id="MobiDB-lite"/>
    </source>
</evidence>
<keyword evidence="3" id="KW-1185">Reference proteome</keyword>
<dbReference type="KEGG" id="ncr:NCU04107"/>
<dbReference type="Proteomes" id="UP000001805">
    <property type="component" value="Chromosome 2, Linkage Group V"/>
</dbReference>
<dbReference type="PaxDb" id="5141-EFNCRP00000003794"/>
<feature type="region of interest" description="Disordered" evidence="1">
    <location>
        <begin position="71"/>
        <end position="109"/>
    </location>
</feature>
<dbReference type="AlphaFoldDB" id="Q1K7N9"/>
<gene>
    <name evidence="2" type="ORF">NCU04107</name>
</gene>
<proteinExistence type="predicted"/>
<protein>
    <submittedName>
        <fullName evidence="2">Uncharacterized protein</fullName>
    </submittedName>
</protein>
<evidence type="ECO:0000313" key="2">
    <source>
        <dbReference type="EMBL" id="EAA32027.1"/>
    </source>
</evidence>
<dbReference type="HOGENOM" id="CLU_1845634_0_0_1"/>
<dbReference type="RefSeq" id="XP_961263.1">
    <property type="nucleotide sequence ID" value="XM_956170.1"/>
</dbReference>
<feature type="compositionally biased region" description="Basic and acidic residues" evidence="1">
    <location>
        <begin position="80"/>
        <end position="89"/>
    </location>
</feature>
<evidence type="ECO:0000313" key="3">
    <source>
        <dbReference type="Proteomes" id="UP000001805"/>
    </source>
</evidence>
<reference evidence="2 3" key="1">
    <citation type="journal article" date="2003" name="Nature">
        <title>The genome sequence of the filamentous fungus Neurospora crassa.</title>
        <authorList>
            <person name="Galagan J.E."/>
            <person name="Calvo S.E."/>
            <person name="Borkovich K.A."/>
            <person name="Selker E.U."/>
            <person name="Read N.D."/>
            <person name="Jaffe D."/>
            <person name="FitzHugh W."/>
            <person name="Ma L.J."/>
            <person name="Smirnov S."/>
            <person name="Purcell S."/>
            <person name="Rehman B."/>
            <person name="Elkins T."/>
            <person name="Engels R."/>
            <person name="Wang S."/>
            <person name="Nielsen C.B."/>
            <person name="Butler J."/>
            <person name="Endrizzi M."/>
            <person name="Qui D."/>
            <person name="Ianakiev P."/>
            <person name="Bell-Pedersen D."/>
            <person name="Nelson M.A."/>
            <person name="Werner-Washburne M."/>
            <person name="Selitrennikoff C.P."/>
            <person name="Kinsey J.A."/>
            <person name="Braun E.L."/>
            <person name="Zelter A."/>
            <person name="Schulte U."/>
            <person name="Kothe G.O."/>
            <person name="Jedd G."/>
            <person name="Mewes W."/>
            <person name="Staben C."/>
            <person name="Marcotte E."/>
            <person name="Greenberg D."/>
            <person name="Roy A."/>
            <person name="Foley K."/>
            <person name="Naylor J."/>
            <person name="Stange-Thomann N."/>
            <person name="Barrett R."/>
            <person name="Gnerre S."/>
            <person name="Kamal M."/>
            <person name="Kamvysselis M."/>
            <person name="Mauceli E."/>
            <person name="Bielke C."/>
            <person name="Rudd S."/>
            <person name="Frishman D."/>
            <person name="Krystofova S."/>
            <person name="Rasmussen C."/>
            <person name="Metzenberg R.L."/>
            <person name="Perkins D.D."/>
            <person name="Kroken S."/>
            <person name="Cogoni C."/>
            <person name="Macino G."/>
            <person name="Catcheside D."/>
            <person name="Li W."/>
            <person name="Pratt R.J."/>
            <person name="Osmani S.A."/>
            <person name="DeSouza C.P."/>
            <person name="Glass L."/>
            <person name="Orbach M.J."/>
            <person name="Berglund J.A."/>
            <person name="Voelker R."/>
            <person name="Yarden O."/>
            <person name="Plamann M."/>
            <person name="Seiler S."/>
            <person name="Dunlap J."/>
            <person name="Radford A."/>
            <person name="Aramayo R."/>
            <person name="Natvig D.O."/>
            <person name="Alex L.A."/>
            <person name="Mannhaupt G."/>
            <person name="Ebbole D.J."/>
            <person name="Freitag M."/>
            <person name="Paulsen I."/>
            <person name="Sachs M.S."/>
            <person name="Lander E.S."/>
            <person name="Nusbaum C."/>
            <person name="Birren B."/>
        </authorList>
    </citation>
    <scope>NUCLEOTIDE SEQUENCE [LARGE SCALE GENOMIC DNA]</scope>
    <source>
        <strain evidence="3">ATCC 24698 / 74-OR23-1A / CBS 708.71 / DSM 1257 / FGSC 987</strain>
    </source>
</reference>
<dbReference type="InParanoid" id="Q1K7N9"/>
<name>Q1K7N9_NEUCR</name>
<sequence length="139" mass="15208">MPAGPSYQATPTERGEALLKPDFPPPPHRFPCRSDLAEPASLPTKAPLRKMPEIMDAASALIFPAHTAQERSLKLGRNRSSPEHRRSDTAPDGLLVLPPTTTRASQRPHQHLREAGFEDLYGCHSARGATPSTLHTYCP</sequence>
<feature type="region of interest" description="Disordered" evidence="1">
    <location>
        <begin position="1"/>
        <end position="47"/>
    </location>
</feature>